<protein>
    <recommendedName>
        <fullName evidence="2">Biogenesis of lysosome-related organelles complex 1 subunit 3</fullName>
    </recommendedName>
</protein>
<keyword evidence="5" id="KW-1185">Reference proteome</keyword>
<dbReference type="AlphaFoldDB" id="A0A8S3RF41"/>
<dbReference type="PANTHER" id="PTHR31974">
    <property type="entry name" value="BIOGENESIS OF LYSOSOME-RELATED ORGANELLES COMPLEX 1 SUBUNIT 3"/>
    <property type="match status" value="1"/>
</dbReference>
<evidence type="ECO:0000256" key="3">
    <source>
        <dbReference type="SAM" id="MobiDB-lite"/>
    </source>
</evidence>
<dbReference type="PANTHER" id="PTHR31974:SF2">
    <property type="entry name" value="BIOGENESIS OF LYSOSOME-RELATED ORGANELLES COMPLEX 1 SUBUNIT 3"/>
    <property type="match status" value="1"/>
</dbReference>
<evidence type="ECO:0000313" key="5">
    <source>
        <dbReference type="Proteomes" id="UP000683360"/>
    </source>
</evidence>
<dbReference type="OrthoDB" id="5984572at2759"/>
<comment type="similarity">
    <text evidence="1">Belongs to the BLOC1S3 family.</text>
</comment>
<proteinExistence type="inferred from homology"/>
<dbReference type="Proteomes" id="UP000683360">
    <property type="component" value="Unassembled WGS sequence"/>
</dbReference>
<reference evidence="4" key="1">
    <citation type="submission" date="2021-03" db="EMBL/GenBank/DDBJ databases">
        <authorList>
            <person name="Bekaert M."/>
        </authorList>
    </citation>
    <scope>NUCLEOTIDE SEQUENCE</scope>
</reference>
<evidence type="ECO:0000313" key="4">
    <source>
        <dbReference type="EMBL" id="CAG2205418.1"/>
    </source>
</evidence>
<comment type="caution">
    <text evidence="4">The sequence shown here is derived from an EMBL/GenBank/DDBJ whole genome shotgun (WGS) entry which is preliminary data.</text>
</comment>
<dbReference type="InterPro" id="IPR017245">
    <property type="entry name" value="BLOC-1_complex_su-3"/>
</dbReference>
<organism evidence="4 5">
    <name type="scientific">Mytilus edulis</name>
    <name type="common">Blue mussel</name>
    <dbReference type="NCBI Taxonomy" id="6550"/>
    <lineage>
        <taxon>Eukaryota</taxon>
        <taxon>Metazoa</taxon>
        <taxon>Spiralia</taxon>
        <taxon>Lophotrochozoa</taxon>
        <taxon>Mollusca</taxon>
        <taxon>Bivalvia</taxon>
        <taxon>Autobranchia</taxon>
        <taxon>Pteriomorphia</taxon>
        <taxon>Mytilida</taxon>
        <taxon>Mytiloidea</taxon>
        <taxon>Mytilidae</taxon>
        <taxon>Mytilinae</taxon>
        <taxon>Mytilus</taxon>
    </lineage>
</organism>
<sequence>MKANIKMMPPWRIEPVFLTNLSSASGIRDGKCYPNSCCWEASESDDDEPSVQTQKKHSEETIQSAAVTKAVVVSGEASESDEEIETSQTKHLPPLNVDKDSKADEDLIIVDASSIPGIEKAHLYGHGTSKYDSLLHRKLRERNIAFRRHLVDSVHQVYLSSSKDLHNIRLQLHKTQGALNDVSHNMSLLTNDLFKLDNTLDTVSTCTILPDIKFPQ</sequence>
<dbReference type="GO" id="GO:0031083">
    <property type="term" value="C:BLOC-1 complex"/>
    <property type="evidence" value="ECO:0007669"/>
    <property type="project" value="TreeGrafter"/>
</dbReference>
<accession>A0A8S3RF41</accession>
<evidence type="ECO:0000256" key="1">
    <source>
        <dbReference type="ARBA" id="ARBA00008942"/>
    </source>
</evidence>
<dbReference type="Pfam" id="PF15753">
    <property type="entry name" value="BLOC1S3"/>
    <property type="match status" value="1"/>
</dbReference>
<name>A0A8S3RF41_MYTED</name>
<dbReference type="EMBL" id="CAJPWZ010001022">
    <property type="protein sequence ID" value="CAG2205418.1"/>
    <property type="molecule type" value="Genomic_DNA"/>
</dbReference>
<feature type="region of interest" description="Disordered" evidence="3">
    <location>
        <begin position="76"/>
        <end position="98"/>
    </location>
</feature>
<evidence type="ECO:0000256" key="2">
    <source>
        <dbReference type="ARBA" id="ARBA00019581"/>
    </source>
</evidence>
<gene>
    <name evidence="4" type="ORF">MEDL_19885</name>
</gene>